<evidence type="ECO:0008006" key="3">
    <source>
        <dbReference type="Google" id="ProtNLM"/>
    </source>
</evidence>
<reference evidence="1" key="2">
    <citation type="submission" date="2022-01" db="EMBL/GenBank/DDBJ databases">
        <authorList>
            <person name="Yamashiro T."/>
            <person name="Shiraishi A."/>
            <person name="Satake H."/>
            <person name="Nakayama K."/>
        </authorList>
    </citation>
    <scope>NUCLEOTIDE SEQUENCE</scope>
</reference>
<reference evidence="1" key="1">
    <citation type="journal article" date="2022" name="Int. J. Mol. Sci.">
        <title>Draft Genome of Tanacetum Coccineum: Genomic Comparison of Closely Related Tanacetum-Family Plants.</title>
        <authorList>
            <person name="Yamashiro T."/>
            <person name="Shiraishi A."/>
            <person name="Nakayama K."/>
            <person name="Satake H."/>
        </authorList>
    </citation>
    <scope>NUCLEOTIDE SEQUENCE</scope>
</reference>
<name>A0ABQ5GC10_9ASTR</name>
<evidence type="ECO:0000313" key="2">
    <source>
        <dbReference type="Proteomes" id="UP001151760"/>
    </source>
</evidence>
<dbReference type="Proteomes" id="UP001151760">
    <property type="component" value="Unassembled WGS sequence"/>
</dbReference>
<comment type="caution">
    <text evidence="1">The sequence shown here is derived from an EMBL/GenBank/DDBJ whole genome shotgun (WGS) entry which is preliminary data.</text>
</comment>
<accession>A0ABQ5GC10</accession>
<protein>
    <recommendedName>
        <fullName evidence="3">Retrotransposon gag domain-containing protein</fullName>
    </recommendedName>
</protein>
<dbReference type="EMBL" id="BQNB010018317">
    <property type="protein sequence ID" value="GJT73056.1"/>
    <property type="molecule type" value="Genomic_DNA"/>
</dbReference>
<keyword evidence="2" id="KW-1185">Reference proteome</keyword>
<proteinExistence type="predicted"/>
<sequence length="99" mass="11754">MFEGDDVKGWMYKKFIRLLGSDIIPWLAYRGEIMQRFRNSFEDPLAELKNCKFKTSIEDYQNAYDRLLSRVDISEDQAISFYMVGLPNDIELAIRMFKP</sequence>
<evidence type="ECO:0000313" key="1">
    <source>
        <dbReference type="EMBL" id="GJT73056.1"/>
    </source>
</evidence>
<organism evidence="1 2">
    <name type="scientific">Tanacetum coccineum</name>
    <dbReference type="NCBI Taxonomy" id="301880"/>
    <lineage>
        <taxon>Eukaryota</taxon>
        <taxon>Viridiplantae</taxon>
        <taxon>Streptophyta</taxon>
        <taxon>Embryophyta</taxon>
        <taxon>Tracheophyta</taxon>
        <taxon>Spermatophyta</taxon>
        <taxon>Magnoliopsida</taxon>
        <taxon>eudicotyledons</taxon>
        <taxon>Gunneridae</taxon>
        <taxon>Pentapetalae</taxon>
        <taxon>asterids</taxon>
        <taxon>campanulids</taxon>
        <taxon>Asterales</taxon>
        <taxon>Asteraceae</taxon>
        <taxon>Asteroideae</taxon>
        <taxon>Anthemideae</taxon>
        <taxon>Anthemidinae</taxon>
        <taxon>Tanacetum</taxon>
    </lineage>
</organism>
<gene>
    <name evidence="1" type="ORF">Tco_1032342</name>
</gene>